<dbReference type="EMBL" id="JAXCGZ010022085">
    <property type="protein sequence ID" value="KAK7037602.1"/>
    <property type="molecule type" value="Genomic_DNA"/>
</dbReference>
<comment type="caution">
    <text evidence="2">The sequence shown here is derived from an EMBL/GenBank/DDBJ whole genome shotgun (WGS) entry which is preliminary data.</text>
</comment>
<accession>A0AAN8WC84</accession>
<evidence type="ECO:0000313" key="2">
    <source>
        <dbReference type="EMBL" id="KAK7037602.1"/>
    </source>
</evidence>
<protein>
    <submittedName>
        <fullName evidence="2">Uncharacterized protein</fullName>
    </submittedName>
</protein>
<name>A0AAN8WC84_HALRR</name>
<organism evidence="2 3">
    <name type="scientific">Halocaridina rubra</name>
    <name type="common">Hawaiian red shrimp</name>
    <dbReference type="NCBI Taxonomy" id="373956"/>
    <lineage>
        <taxon>Eukaryota</taxon>
        <taxon>Metazoa</taxon>
        <taxon>Ecdysozoa</taxon>
        <taxon>Arthropoda</taxon>
        <taxon>Crustacea</taxon>
        <taxon>Multicrustacea</taxon>
        <taxon>Malacostraca</taxon>
        <taxon>Eumalacostraca</taxon>
        <taxon>Eucarida</taxon>
        <taxon>Decapoda</taxon>
        <taxon>Pleocyemata</taxon>
        <taxon>Caridea</taxon>
        <taxon>Atyoidea</taxon>
        <taxon>Atyidae</taxon>
        <taxon>Halocaridina</taxon>
    </lineage>
</organism>
<feature type="region of interest" description="Disordered" evidence="1">
    <location>
        <begin position="71"/>
        <end position="135"/>
    </location>
</feature>
<proteinExistence type="predicted"/>
<gene>
    <name evidence="2" type="ORF">SK128_028423</name>
</gene>
<sequence>MLDACWITEESRPREGSPRRRYPIMTTSLTSSTATTTSATLEELESLENGSVFRDVRRGYMRRYMSVNRVDSSGGGEVILDKRRSVHESVHSPPQDHEIERGKSRGGRRPIRPTSLPLVVSSTPTSPKLSPSSPSANWKYEVSAFYRMKLFPSKVLTDSTSKHNHRLVY</sequence>
<dbReference type="AlphaFoldDB" id="A0AAN8WC84"/>
<evidence type="ECO:0000256" key="1">
    <source>
        <dbReference type="SAM" id="MobiDB-lite"/>
    </source>
</evidence>
<feature type="compositionally biased region" description="Low complexity" evidence="1">
    <location>
        <begin position="121"/>
        <end position="135"/>
    </location>
</feature>
<keyword evidence="3" id="KW-1185">Reference proteome</keyword>
<dbReference type="Proteomes" id="UP001381693">
    <property type="component" value="Unassembled WGS sequence"/>
</dbReference>
<feature type="compositionally biased region" description="Basic and acidic residues" evidence="1">
    <location>
        <begin position="79"/>
        <end position="103"/>
    </location>
</feature>
<reference evidence="2 3" key="1">
    <citation type="submission" date="2023-11" db="EMBL/GenBank/DDBJ databases">
        <title>Halocaridina rubra genome assembly.</title>
        <authorList>
            <person name="Smith C."/>
        </authorList>
    </citation>
    <scope>NUCLEOTIDE SEQUENCE [LARGE SCALE GENOMIC DNA]</scope>
    <source>
        <strain evidence="2">EP-1</strain>
        <tissue evidence="2">Whole</tissue>
    </source>
</reference>
<evidence type="ECO:0000313" key="3">
    <source>
        <dbReference type="Proteomes" id="UP001381693"/>
    </source>
</evidence>